<dbReference type="EMBL" id="ML976101">
    <property type="protein sequence ID" value="KAF1938580.1"/>
    <property type="molecule type" value="Genomic_DNA"/>
</dbReference>
<feature type="compositionally biased region" description="Low complexity" evidence="1">
    <location>
        <begin position="149"/>
        <end position="160"/>
    </location>
</feature>
<keyword evidence="2" id="KW-1133">Transmembrane helix</keyword>
<keyword evidence="4" id="KW-1185">Reference proteome</keyword>
<reference evidence="3" key="1">
    <citation type="journal article" date="2020" name="Stud. Mycol.">
        <title>101 Dothideomycetes genomes: a test case for predicting lifestyles and emergence of pathogens.</title>
        <authorList>
            <person name="Haridas S."/>
            <person name="Albert R."/>
            <person name="Binder M."/>
            <person name="Bloem J."/>
            <person name="Labutti K."/>
            <person name="Salamov A."/>
            <person name="Andreopoulos B."/>
            <person name="Baker S."/>
            <person name="Barry K."/>
            <person name="Bills G."/>
            <person name="Bluhm B."/>
            <person name="Cannon C."/>
            <person name="Castanera R."/>
            <person name="Culley D."/>
            <person name="Daum C."/>
            <person name="Ezra D."/>
            <person name="Gonzalez J."/>
            <person name="Henrissat B."/>
            <person name="Kuo A."/>
            <person name="Liang C."/>
            <person name="Lipzen A."/>
            <person name="Lutzoni F."/>
            <person name="Magnuson J."/>
            <person name="Mondo S."/>
            <person name="Nolan M."/>
            <person name="Ohm R."/>
            <person name="Pangilinan J."/>
            <person name="Park H.-J."/>
            <person name="Ramirez L."/>
            <person name="Alfaro M."/>
            <person name="Sun H."/>
            <person name="Tritt A."/>
            <person name="Yoshinaga Y."/>
            <person name="Zwiers L.-H."/>
            <person name="Turgeon B."/>
            <person name="Goodwin S."/>
            <person name="Spatafora J."/>
            <person name="Crous P."/>
            <person name="Grigoriev I."/>
        </authorList>
    </citation>
    <scope>NUCLEOTIDE SEQUENCE</scope>
    <source>
        <strain evidence="3">CBS 161.51</strain>
    </source>
</reference>
<organism evidence="3 4">
    <name type="scientific">Clathrospora elynae</name>
    <dbReference type="NCBI Taxonomy" id="706981"/>
    <lineage>
        <taxon>Eukaryota</taxon>
        <taxon>Fungi</taxon>
        <taxon>Dikarya</taxon>
        <taxon>Ascomycota</taxon>
        <taxon>Pezizomycotina</taxon>
        <taxon>Dothideomycetes</taxon>
        <taxon>Pleosporomycetidae</taxon>
        <taxon>Pleosporales</taxon>
        <taxon>Diademaceae</taxon>
        <taxon>Clathrospora</taxon>
    </lineage>
</organism>
<feature type="region of interest" description="Disordered" evidence="1">
    <location>
        <begin position="149"/>
        <end position="178"/>
    </location>
</feature>
<protein>
    <submittedName>
        <fullName evidence="3">Uncharacterized protein</fullName>
    </submittedName>
</protein>
<evidence type="ECO:0000313" key="4">
    <source>
        <dbReference type="Proteomes" id="UP000800038"/>
    </source>
</evidence>
<feature type="transmembrane region" description="Helical" evidence="2">
    <location>
        <begin position="181"/>
        <end position="205"/>
    </location>
</feature>
<accession>A0A6A5SFR3</accession>
<dbReference type="OrthoDB" id="3794713at2759"/>
<dbReference type="Proteomes" id="UP000800038">
    <property type="component" value="Unassembled WGS sequence"/>
</dbReference>
<dbReference type="AlphaFoldDB" id="A0A6A5SFR3"/>
<name>A0A6A5SFR3_9PLEO</name>
<evidence type="ECO:0000256" key="2">
    <source>
        <dbReference type="SAM" id="Phobius"/>
    </source>
</evidence>
<keyword evidence="2" id="KW-0472">Membrane</keyword>
<evidence type="ECO:0000256" key="1">
    <source>
        <dbReference type="SAM" id="MobiDB-lite"/>
    </source>
</evidence>
<keyword evidence="2" id="KW-0812">Transmembrane</keyword>
<gene>
    <name evidence="3" type="ORF">EJ02DRAFT_425603</name>
</gene>
<sequence length="260" mass="28469">MSSFPTDCLTRTSIQPNSTVLAGIEACQAAANTTYCFPPNGTRICVPVKDIPFFWPPSSYASDAKVALSWDPSSPLVLLGNNTGNSTEDFTPYMFDSAALTISGVQNEKTIKMSILERRMDDKVDPFNLEIHDGPTLVLVKREEWPSSTSASARATATSRPHYNDDDEGEDKPKGKSSTKIAAVAVGVVGGVLFLFLWCCGISHIKKRKNWRVEKERATVGRQDTQLVRQNGFVHKDGPGEEAVEERVARMSEAPPAYTP</sequence>
<evidence type="ECO:0000313" key="3">
    <source>
        <dbReference type="EMBL" id="KAF1938580.1"/>
    </source>
</evidence>
<proteinExistence type="predicted"/>